<evidence type="ECO:0000256" key="1">
    <source>
        <dbReference type="SAM" id="SignalP"/>
    </source>
</evidence>
<accession>A0AAX4JXA3</accession>
<keyword evidence="3" id="KW-1185">Reference proteome</keyword>
<organism evidence="2 3">
    <name type="scientific">Kwoniella dendrophila CBS 6074</name>
    <dbReference type="NCBI Taxonomy" id="1295534"/>
    <lineage>
        <taxon>Eukaryota</taxon>
        <taxon>Fungi</taxon>
        <taxon>Dikarya</taxon>
        <taxon>Basidiomycota</taxon>
        <taxon>Agaricomycotina</taxon>
        <taxon>Tremellomycetes</taxon>
        <taxon>Tremellales</taxon>
        <taxon>Cryptococcaceae</taxon>
        <taxon>Kwoniella</taxon>
    </lineage>
</organism>
<reference evidence="2 3" key="1">
    <citation type="submission" date="2024-01" db="EMBL/GenBank/DDBJ databases">
        <title>Comparative genomics of Cryptococcus and Kwoniella reveals pathogenesis evolution and contrasting modes of karyotype evolution via chromosome fusion or intercentromeric recombination.</title>
        <authorList>
            <person name="Coelho M.A."/>
            <person name="David-Palma M."/>
            <person name="Shea T."/>
            <person name="Bowers K."/>
            <person name="McGinley-Smith S."/>
            <person name="Mohammad A.W."/>
            <person name="Gnirke A."/>
            <person name="Yurkov A.M."/>
            <person name="Nowrousian M."/>
            <person name="Sun S."/>
            <person name="Cuomo C.A."/>
            <person name="Heitman J."/>
        </authorList>
    </citation>
    <scope>NUCLEOTIDE SEQUENCE [LARGE SCALE GENOMIC DNA]</scope>
    <source>
        <strain evidence="2 3">CBS 6074</strain>
    </source>
</reference>
<dbReference type="RefSeq" id="XP_066076231.1">
    <property type="nucleotide sequence ID" value="XM_066220134.1"/>
</dbReference>
<proteinExistence type="predicted"/>
<protein>
    <submittedName>
        <fullName evidence="2">Uncharacterized protein</fullName>
    </submittedName>
</protein>
<dbReference type="AlphaFoldDB" id="A0AAX4JXA3"/>
<name>A0AAX4JXA3_9TREE</name>
<sequence>MFTTTTSKITFFTILSVASMVLAAPLPNPDGGSAYTGVGGQASGGNIQKISEAGLLNLDILNIGSDNAGSGGSANSGSALGGGSGCASGSGLGGLVVGSSNGGSAYTGAGGQANGGNVIEQSYGGLINLHALNIGSGNAGNGGSADSGSTLGGNTGCIL</sequence>
<dbReference type="Proteomes" id="UP001355207">
    <property type="component" value="Chromosome 5"/>
</dbReference>
<dbReference type="GeneID" id="91095062"/>
<dbReference type="EMBL" id="CP144102">
    <property type="protein sequence ID" value="WWC89468.1"/>
    <property type="molecule type" value="Genomic_DNA"/>
</dbReference>
<feature type="chain" id="PRO_5043780349" evidence="1">
    <location>
        <begin position="24"/>
        <end position="159"/>
    </location>
</feature>
<feature type="signal peptide" evidence="1">
    <location>
        <begin position="1"/>
        <end position="23"/>
    </location>
</feature>
<evidence type="ECO:0000313" key="2">
    <source>
        <dbReference type="EMBL" id="WWC89468.1"/>
    </source>
</evidence>
<evidence type="ECO:0000313" key="3">
    <source>
        <dbReference type="Proteomes" id="UP001355207"/>
    </source>
</evidence>
<keyword evidence="1" id="KW-0732">Signal</keyword>
<gene>
    <name evidence="2" type="ORF">L201_004392</name>
</gene>